<protein>
    <submittedName>
        <fullName evidence="1">Uncharacterized protein</fullName>
    </submittedName>
</protein>
<evidence type="ECO:0000313" key="1">
    <source>
        <dbReference type="EMBL" id="CDP15891.1"/>
    </source>
</evidence>
<keyword evidence="2" id="KW-1185">Reference proteome</keyword>
<reference evidence="2" key="1">
    <citation type="journal article" date="2014" name="Science">
        <title>The coffee genome provides insight into the convergent evolution of caffeine biosynthesis.</title>
        <authorList>
            <person name="Denoeud F."/>
            <person name="Carretero-Paulet L."/>
            <person name="Dereeper A."/>
            <person name="Droc G."/>
            <person name="Guyot R."/>
            <person name="Pietrella M."/>
            <person name="Zheng C."/>
            <person name="Alberti A."/>
            <person name="Anthony F."/>
            <person name="Aprea G."/>
            <person name="Aury J.M."/>
            <person name="Bento P."/>
            <person name="Bernard M."/>
            <person name="Bocs S."/>
            <person name="Campa C."/>
            <person name="Cenci A."/>
            <person name="Combes M.C."/>
            <person name="Crouzillat D."/>
            <person name="Da Silva C."/>
            <person name="Daddiego L."/>
            <person name="De Bellis F."/>
            <person name="Dussert S."/>
            <person name="Garsmeur O."/>
            <person name="Gayraud T."/>
            <person name="Guignon V."/>
            <person name="Jahn K."/>
            <person name="Jamilloux V."/>
            <person name="Joet T."/>
            <person name="Labadie K."/>
            <person name="Lan T."/>
            <person name="Leclercq J."/>
            <person name="Lepelley M."/>
            <person name="Leroy T."/>
            <person name="Li L.T."/>
            <person name="Librado P."/>
            <person name="Lopez L."/>
            <person name="Munoz A."/>
            <person name="Noel B."/>
            <person name="Pallavicini A."/>
            <person name="Perrotta G."/>
            <person name="Poncet V."/>
            <person name="Pot D."/>
            <person name="Priyono X."/>
            <person name="Rigoreau M."/>
            <person name="Rouard M."/>
            <person name="Rozas J."/>
            <person name="Tranchant-Dubreuil C."/>
            <person name="VanBuren R."/>
            <person name="Zhang Q."/>
            <person name="Andrade A.C."/>
            <person name="Argout X."/>
            <person name="Bertrand B."/>
            <person name="de Kochko A."/>
            <person name="Graziosi G."/>
            <person name="Henry R.J."/>
            <person name="Jayarama X."/>
            <person name="Ming R."/>
            <person name="Nagai C."/>
            <person name="Rounsley S."/>
            <person name="Sankoff D."/>
            <person name="Giuliano G."/>
            <person name="Albert V.A."/>
            <person name="Wincker P."/>
            <person name="Lashermes P."/>
        </authorList>
    </citation>
    <scope>NUCLEOTIDE SEQUENCE [LARGE SCALE GENOMIC DNA]</scope>
    <source>
        <strain evidence="2">cv. DH200-94</strain>
    </source>
</reference>
<dbReference type="Gramene" id="CDP15891">
    <property type="protein sequence ID" value="CDP15891"/>
    <property type="gene ID" value="GSCOC_T00016796001"/>
</dbReference>
<dbReference type="EMBL" id="HG739196">
    <property type="protein sequence ID" value="CDP15891.1"/>
    <property type="molecule type" value="Genomic_DNA"/>
</dbReference>
<proteinExistence type="predicted"/>
<name>A0A068V5E9_COFCA</name>
<evidence type="ECO:0000313" key="2">
    <source>
        <dbReference type="Proteomes" id="UP000295252"/>
    </source>
</evidence>
<accession>A0A068V5E9</accession>
<dbReference type="Proteomes" id="UP000295252">
    <property type="component" value="Chromosome VII"/>
</dbReference>
<gene>
    <name evidence="1" type="ORF">GSCOC_T00016796001</name>
</gene>
<dbReference type="AlphaFoldDB" id="A0A068V5E9"/>
<dbReference type="InParanoid" id="A0A068V5E9"/>
<sequence length="61" mass="7056">MEERSRLEIQANKAASLHSDIMSIYYEKINAADDFEGRETALETKESQQIQQKLKAVKKEI</sequence>
<organism evidence="1 2">
    <name type="scientific">Coffea canephora</name>
    <name type="common">Robusta coffee</name>
    <dbReference type="NCBI Taxonomy" id="49390"/>
    <lineage>
        <taxon>Eukaryota</taxon>
        <taxon>Viridiplantae</taxon>
        <taxon>Streptophyta</taxon>
        <taxon>Embryophyta</taxon>
        <taxon>Tracheophyta</taxon>
        <taxon>Spermatophyta</taxon>
        <taxon>Magnoliopsida</taxon>
        <taxon>eudicotyledons</taxon>
        <taxon>Gunneridae</taxon>
        <taxon>Pentapetalae</taxon>
        <taxon>asterids</taxon>
        <taxon>lamiids</taxon>
        <taxon>Gentianales</taxon>
        <taxon>Rubiaceae</taxon>
        <taxon>Ixoroideae</taxon>
        <taxon>Gardenieae complex</taxon>
        <taxon>Bertiereae - Coffeeae clade</taxon>
        <taxon>Coffeeae</taxon>
        <taxon>Coffea</taxon>
    </lineage>
</organism>
<dbReference type="PhylomeDB" id="A0A068V5E9"/>